<dbReference type="InterPro" id="IPR035979">
    <property type="entry name" value="RBD_domain_sf"/>
</dbReference>
<dbReference type="GO" id="GO:0003723">
    <property type="term" value="F:RNA binding"/>
    <property type="evidence" value="ECO:0007669"/>
    <property type="project" value="UniProtKB-KW"/>
</dbReference>
<dbReference type="Gene3D" id="3.30.70.330">
    <property type="match status" value="1"/>
</dbReference>
<dbReference type="GO" id="GO:0006397">
    <property type="term" value="P:mRNA processing"/>
    <property type="evidence" value="ECO:0007669"/>
    <property type="project" value="UniProtKB-KW"/>
</dbReference>
<dbReference type="GO" id="GO:0008380">
    <property type="term" value="P:RNA splicing"/>
    <property type="evidence" value="ECO:0007669"/>
    <property type="project" value="UniProtKB-KW"/>
</dbReference>
<dbReference type="InterPro" id="IPR012677">
    <property type="entry name" value="Nucleotide-bd_a/b_plait_sf"/>
</dbReference>
<dbReference type="SUPFAM" id="SSF54928">
    <property type="entry name" value="RNA-binding domain, RBD"/>
    <property type="match status" value="1"/>
</dbReference>
<evidence type="ECO:0000256" key="4">
    <source>
        <dbReference type="SAM" id="MobiDB-lite"/>
    </source>
</evidence>
<gene>
    <name evidence="5" type="ORF">QYE76_045835</name>
</gene>
<feature type="compositionally biased region" description="Pro residues" evidence="4">
    <location>
        <begin position="1"/>
        <end position="17"/>
    </location>
</feature>
<keyword evidence="1" id="KW-0507">mRNA processing</keyword>
<keyword evidence="6" id="KW-1185">Reference proteome</keyword>
<sequence>MMPPTMPPPMMPPPTMPPNRMDNSSPPFDGHYHEAATRALSRLRINEDQPRHVVDFMYNTFLPSQTQQLPLQDGVTKVVCLTHMLPGSHRLLEDDEFYDCFVDKVEDQAWEFGHLLKLVIPRPNVDPAGVGKVFLQYACLGGANVCKIMMDRRCWNGDKQIVARFYPEAKFAAGDYASGQ</sequence>
<evidence type="ECO:0000313" key="6">
    <source>
        <dbReference type="Proteomes" id="UP001231189"/>
    </source>
</evidence>
<evidence type="ECO:0000256" key="2">
    <source>
        <dbReference type="ARBA" id="ARBA00022884"/>
    </source>
</evidence>
<name>A0AAD8TNJ6_LOLMU</name>
<dbReference type="EMBL" id="JAUUTY010000002">
    <property type="protein sequence ID" value="KAK1684987.1"/>
    <property type="molecule type" value="Genomic_DNA"/>
</dbReference>
<proteinExistence type="predicted"/>
<evidence type="ECO:0000313" key="5">
    <source>
        <dbReference type="EMBL" id="KAK1684987.1"/>
    </source>
</evidence>
<keyword evidence="2" id="KW-0694">RNA-binding</keyword>
<dbReference type="AlphaFoldDB" id="A0AAD8TNJ6"/>
<reference evidence="5" key="1">
    <citation type="submission" date="2023-07" db="EMBL/GenBank/DDBJ databases">
        <title>A chromosome-level genome assembly of Lolium multiflorum.</title>
        <authorList>
            <person name="Chen Y."/>
            <person name="Copetti D."/>
            <person name="Kolliker R."/>
            <person name="Studer B."/>
        </authorList>
    </citation>
    <scope>NUCLEOTIDE SEQUENCE</scope>
    <source>
        <strain evidence="5">02402/16</strain>
        <tissue evidence="5">Leaf</tissue>
    </source>
</reference>
<protein>
    <submittedName>
        <fullName evidence="5">Uncharacterized protein</fullName>
    </submittedName>
</protein>
<evidence type="ECO:0000256" key="3">
    <source>
        <dbReference type="ARBA" id="ARBA00023187"/>
    </source>
</evidence>
<dbReference type="PANTHER" id="PTHR23139">
    <property type="entry name" value="RNA-BINDING PROTEIN"/>
    <property type="match status" value="1"/>
</dbReference>
<dbReference type="Proteomes" id="UP001231189">
    <property type="component" value="Unassembled WGS sequence"/>
</dbReference>
<feature type="region of interest" description="Disordered" evidence="4">
    <location>
        <begin position="1"/>
        <end position="31"/>
    </location>
</feature>
<comment type="caution">
    <text evidence="5">The sequence shown here is derived from an EMBL/GenBank/DDBJ whole genome shotgun (WGS) entry which is preliminary data.</text>
</comment>
<organism evidence="5 6">
    <name type="scientific">Lolium multiflorum</name>
    <name type="common">Italian ryegrass</name>
    <name type="synonym">Lolium perenne subsp. multiflorum</name>
    <dbReference type="NCBI Taxonomy" id="4521"/>
    <lineage>
        <taxon>Eukaryota</taxon>
        <taxon>Viridiplantae</taxon>
        <taxon>Streptophyta</taxon>
        <taxon>Embryophyta</taxon>
        <taxon>Tracheophyta</taxon>
        <taxon>Spermatophyta</taxon>
        <taxon>Magnoliopsida</taxon>
        <taxon>Liliopsida</taxon>
        <taxon>Poales</taxon>
        <taxon>Poaceae</taxon>
        <taxon>BOP clade</taxon>
        <taxon>Pooideae</taxon>
        <taxon>Poodae</taxon>
        <taxon>Poeae</taxon>
        <taxon>Poeae Chloroplast Group 2 (Poeae type)</taxon>
        <taxon>Loliodinae</taxon>
        <taxon>Loliinae</taxon>
        <taxon>Lolium</taxon>
    </lineage>
</organism>
<keyword evidence="3" id="KW-0508">mRNA splicing</keyword>
<accession>A0AAD8TNJ6</accession>
<evidence type="ECO:0000256" key="1">
    <source>
        <dbReference type="ARBA" id="ARBA00022664"/>
    </source>
</evidence>